<evidence type="ECO:0000256" key="4">
    <source>
        <dbReference type="ARBA" id="ARBA00022989"/>
    </source>
</evidence>
<comment type="subcellular location">
    <subcellularLocation>
        <location evidence="1">Membrane</location>
        <topology evidence="1">Multi-pass membrane protein</topology>
    </subcellularLocation>
</comment>
<feature type="transmembrane region" description="Helical" evidence="9">
    <location>
        <begin position="196"/>
        <end position="216"/>
    </location>
</feature>
<dbReference type="AlphaFoldDB" id="A0A2P2IXE6"/>
<dbReference type="GO" id="GO:0008495">
    <property type="term" value="F:protoheme IX farnesyltransferase activity"/>
    <property type="evidence" value="ECO:0007669"/>
    <property type="project" value="InterPro"/>
</dbReference>
<feature type="transmembrane region" description="Helical" evidence="9">
    <location>
        <begin position="379"/>
        <end position="399"/>
    </location>
</feature>
<organism evidence="10">
    <name type="scientific">Rhizophora mucronata</name>
    <name type="common">Asiatic mangrove</name>
    <dbReference type="NCBI Taxonomy" id="61149"/>
    <lineage>
        <taxon>Eukaryota</taxon>
        <taxon>Viridiplantae</taxon>
        <taxon>Streptophyta</taxon>
        <taxon>Embryophyta</taxon>
        <taxon>Tracheophyta</taxon>
        <taxon>Spermatophyta</taxon>
        <taxon>Magnoliopsida</taxon>
        <taxon>eudicotyledons</taxon>
        <taxon>Gunneridae</taxon>
        <taxon>Pentapetalae</taxon>
        <taxon>rosids</taxon>
        <taxon>fabids</taxon>
        <taxon>Malpighiales</taxon>
        <taxon>Rhizophoraceae</taxon>
        <taxon>Rhizophora</taxon>
    </lineage>
</organism>
<dbReference type="PANTHER" id="PTHR43448">
    <property type="entry name" value="PROTOHEME IX FARNESYLTRANSFERASE, MITOCHONDRIAL"/>
    <property type="match status" value="1"/>
</dbReference>
<evidence type="ECO:0000256" key="1">
    <source>
        <dbReference type="ARBA" id="ARBA00004141"/>
    </source>
</evidence>
<feature type="transmembrane region" description="Helical" evidence="9">
    <location>
        <begin position="251"/>
        <end position="268"/>
    </location>
</feature>
<dbReference type="FunFam" id="1.10.357.140:FF:000006">
    <property type="entry name" value="Protoheme IX farnesyltransferase, mitochondrial"/>
    <property type="match status" value="1"/>
</dbReference>
<dbReference type="GO" id="GO:0006784">
    <property type="term" value="P:heme A biosynthetic process"/>
    <property type="evidence" value="ECO:0007669"/>
    <property type="project" value="TreeGrafter"/>
</dbReference>
<dbReference type="InterPro" id="IPR006369">
    <property type="entry name" value="Protohaem_IX_farnesylTrfase"/>
</dbReference>
<evidence type="ECO:0000256" key="3">
    <source>
        <dbReference type="ARBA" id="ARBA00022692"/>
    </source>
</evidence>
<evidence type="ECO:0000256" key="8">
    <source>
        <dbReference type="SAM" id="MobiDB-lite"/>
    </source>
</evidence>
<feature type="transmembrane region" description="Helical" evidence="9">
    <location>
        <begin position="222"/>
        <end position="239"/>
    </location>
</feature>
<evidence type="ECO:0000256" key="6">
    <source>
        <dbReference type="ARBA" id="ARBA00023136"/>
    </source>
</evidence>
<dbReference type="EMBL" id="GGEC01005404">
    <property type="protein sequence ID" value="MBW85887.1"/>
    <property type="molecule type" value="Transcribed_RNA"/>
</dbReference>
<dbReference type="NCBIfam" id="TIGR01473">
    <property type="entry name" value="cyoE_ctaB"/>
    <property type="match status" value="1"/>
</dbReference>
<dbReference type="InterPro" id="IPR044878">
    <property type="entry name" value="UbiA_sf"/>
</dbReference>
<feature type="transmembrane region" description="Helical" evidence="9">
    <location>
        <begin position="129"/>
        <end position="148"/>
    </location>
</feature>
<evidence type="ECO:0000256" key="2">
    <source>
        <dbReference type="ARBA" id="ARBA00022679"/>
    </source>
</evidence>
<evidence type="ECO:0000256" key="9">
    <source>
        <dbReference type="SAM" id="Phobius"/>
    </source>
</evidence>
<keyword evidence="5" id="KW-0350">Heme biosynthesis</keyword>
<feature type="region of interest" description="Disordered" evidence="8">
    <location>
        <begin position="79"/>
        <end position="100"/>
    </location>
</feature>
<keyword evidence="6 9" id="KW-0472">Membrane</keyword>
<dbReference type="GO" id="GO:0016020">
    <property type="term" value="C:membrane"/>
    <property type="evidence" value="ECO:0007669"/>
    <property type="project" value="UniProtKB-SubCell"/>
</dbReference>
<keyword evidence="3 9" id="KW-0812">Transmembrane</keyword>
<reference evidence="10" key="1">
    <citation type="submission" date="2018-02" db="EMBL/GenBank/DDBJ databases">
        <title>Rhizophora mucronata_Transcriptome.</title>
        <authorList>
            <person name="Meera S.P."/>
            <person name="Sreeshan A."/>
            <person name="Augustine A."/>
        </authorList>
    </citation>
    <scope>NUCLEOTIDE SEQUENCE</scope>
    <source>
        <tissue evidence="10">Leaf</tissue>
    </source>
</reference>
<dbReference type="HAMAP" id="MF_00154">
    <property type="entry name" value="CyoE_CtaB"/>
    <property type="match status" value="1"/>
</dbReference>
<name>A0A2P2IXE6_RHIMU</name>
<dbReference type="PROSITE" id="PS51257">
    <property type="entry name" value="PROKAR_LIPOPROTEIN"/>
    <property type="match status" value="1"/>
</dbReference>
<dbReference type="PANTHER" id="PTHR43448:SF2">
    <property type="entry name" value="PROTOHEME IX FARNESYLTRANSFERASE, MITOCHONDRIAL"/>
    <property type="match status" value="1"/>
</dbReference>
<keyword evidence="4 9" id="KW-1133">Transmembrane helix</keyword>
<dbReference type="Pfam" id="PF01040">
    <property type="entry name" value="UbiA"/>
    <property type="match status" value="1"/>
</dbReference>
<evidence type="ECO:0000313" key="10">
    <source>
        <dbReference type="EMBL" id="MBW85887.1"/>
    </source>
</evidence>
<feature type="transmembrane region" description="Helical" evidence="9">
    <location>
        <begin position="345"/>
        <end position="367"/>
    </location>
</feature>
<feature type="compositionally biased region" description="Low complexity" evidence="8">
    <location>
        <begin position="89"/>
        <end position="100"/>
    </location>
</feature>
<dbReference type="CDD" id="cd13957">
    <property type="entry name" value="PT_UbiA_Cox10"/>
    <property type="match status" value="1"/>
</dbReference>
<dbReference type="Gene3D" id="1.10.357.140">
    <property type="entry name" value="UbiA prenyltransferase"/>
    <property type="match status" value="1"/>
</dbReference>
<protein>
    <recommendedName>
        <fullName evidence="7">Heme O synthase</fullName>
    </recommendedName>
</protein>
<dbReference type="GO" id="GO:0005739">
    <property type="term" value="C:mitochondrion"/>
    <property type="evidence" value="ECO:0007669"/>
    <property type="project" value="TreeGrafter"/>
</dbReference>
<feature type="transmembrane region" description="Helical" evidence="9">
    <location>
        <begin position="154"/>
        <end position="175"/>
    </location>
</feature>
<evidence type="ECO:0000256" key="7">
    <source>
        <dbReference type="ARBA" id="ARBA00030253"/>
    </source>
</evidence>
<dbReference type="InterPro" id="IPR000537">
    <property type="entry name" value="UbiA_prenyltransferase"/>
</dbReference>
<evidence type="ECO:0000256" key="5">
    <source>
        <dbReference type="ARBA" id="ARBA00023133"/>
    </source>
</evidence>
<sequence length="468" mass="50576">MWRSSFRRNFLSRYNHHHHHHVSSSLSSSCFVLRVVNDVVVLGSPPPPPPLLHRYSSSPSSFSASDSFFKLGFLNSTTNNSKSSRDGIPAFSSSSSTASPPAAAGVNLSSLASACHYARCYWELSKARLSMLVVATSGTGYVLGSGSAVDTVGLFYTCAGTMMVAAAANSLNQVFEINNDAKMKRTRQRPLPSNRITVPHAVTWASFVGLAGTAILASKTNMLAAGLAATNLVLYAFVYTPLKQIHPVNTWVGAVVGAIPPLLGWAAACGQVSLNAMILPAALYFWQIPHFMALAYMCRDDYAAGGFKMFSLADASGQRTAAVALRNCLYLVPLGFLAYNWGVTSGWFCLESWFLTLAISASAFSFYRERTVQKAKRMFYASLLYLPVFMSGLLFHRILDEEQCVAEDGSKLIGDELSPLETEDGDTGNIKQKNKEGLLNVSSQARSPVSYASIAPFPFLPAPSYGAQ</sequence>
<keyword evidence="2" id="KW-0808">Transferase</keyword>
<accession>A0A2P2IXE6</accession>
<proteinExistence type="inferred from homology"/>